<dbReference type="SUPFAM" id="SSF46785">
    <property type="entry name" value="Winged helix' DNA-binding domain"/>
    <property type="match status" value="2"/>
</dbReference>
<dbReference type="Pfam" id="PF00126">
    <property type="entry name" value="HTH_1"/>
    <property type="match status" value="2"/>
</dbReference>
<dbReference type="InterPro" id="IPR005119">
    <property type="entry name" value="LysR_subst-bd"/>
</dbReference>
<dbReference type="InterPro" id="IPR036388">
    <property type="entry name" value="WH-like_DNA-bd_sf"/>
</dbReference>
<evidence type="ECO:0000259" key="5">
    <source>
        <dbReference type="PROSITE" id="PS50931"/>
    </source>
</evidence>
<dbReference type="SUPFAM" id="SSF53850">
    <property type="entry name" value="Periplasmic binding protein-like II"/>
    <property type="match status" value="1"/>
</dbReference>
<dbReference type="PANTHER" id="PTHR30419">
    <property type="entry name" value="HTH-TYPE TRANSCRIPTIONAL REGULATOR YBHD"/>
    <property type="match status" value="1"/>
</dbReference>
<dbReference type="InterPro" id="IPR050950">
    <property type="entry name" value="HTH-type_LysR_regulators"/>
</dbReference>
<keyword evidence="7" id="KW-1185">Reference proteome</keyword>
<dbReference type="Gene3D" id="3.40.190.10">
    <property type="entry name" value="Periplasmic binding protein-like II"/>
    <property type="match status" value="2"/>
</dbReference>
<dbReference type="InterPro" id="IPR000847">
    <property type="entry name" value="LysR_HTH_N"/>
</dbReference>
<dbReference type="PROSITE" id="PS50931">
    <property type="entry name" value="HTH_LYSR"/>
    <property type="match status" value="2"/>
</dbReference>
<evidence type="ECO:0000313" key="7">
    <source>
        <dbReference type="Proteomes" id="UP000541185"/>
    </source>
</evidence>
<dbReference type="PRINTS" id="PR00039">
    <property type="entry name" value="HTHLYSR"/>
</dbReference>
<dbReference type="Gene3D" id="1.10.10.10">
    <property type="entry name" value="Winged helix-like DNA-binding domain superfamily/Winged helix DNA-binding domain"/>
    <property type="match status" value="2"/>
</dbReference>
<comment type="similarity">
    <text evidence="1">Belongs to the LysR transcriptional regulatory family.</text>
</comment>
<dbReference type="InterPro" id="IPR036390">
    <property type="entry name" value="WH_DNA-bd_sf"/>
</dbReference>
<evidence type="ECO:0000256" key="3">
    <source>
        <dbReference type="ARBA" id="ARBA00023125"/>
    </source>
</evidence>
<dbReference type="Proteomes" id="UP000541185">
    <property type="component" value="Unassembled WGS sequence"/>
</dbReference>
<keyword evidence="4" id="KW-0804">Transcription</keyword>
<feature type="domain" description="HTH lysR-type" evidence="5">
    <location>
        <begin position="102"/>
        <end position="159"/>
    </location>
</feature>
<comment type="caution">
    <text evidence="6">The sequence shown here is derived from an EMBL/GenBank/DDBJ whole genome shotgun (WGS) entry which is preliminary data.</text>
</comment>
<dbReference type="AlphaFoldDB" id="A0A848H3Q4"/>
<dbReference type="GO" id="GO:0003677">
    <property type="term" value="F:DNA binding"/>
    <property type="evidence" value="ECO:0007669"/>
    <property type="project" value="UniProtKB-KW"/>
</dbReference>
<dbReference type="EMBL" id="JABBFX010000001">
    <property type="protein sequence ID" value="NML43283.1"/>
    <property type="molecule type" value="Genomic_DNA"/>
</dbReference>
<feature type="domain" description="HTH lysR-type" evidence="5">
    <location>
        <begin position="2"/>
        <end position="59"/>
    </location>
</feature>
<keyword evidence="2" id="KW-0805">Transcription regulation</keyword>
<reference evidence="6 7" key="1">
    <citation type="submission" date="2020-04" db="EMBL/GenBank/DDBJ databases">
        <title>Ramlibacter sp. G-1-2-2 isolated from soil.</title>
        <authorList>
            <person name="Dahal R.H."/>
        </authorList>
    </citation>
    <scope>NUCLEOTIDE SEQUENCE [LARGE SCALE GENOMIC DNA]</scope>
    <source>
        <strain evidence="6 7">G-1-2-2</strain>
    </source>
</reference>
<dbReference type="RefSeq" id="WP_169417502.1">
    <property type="nucleotide sequence ID" value="NZ_JABBFX010000001.1"/>
</dbReference>
<protein>
    <submittedName>
        <fullName evidence="6">LysR family transcriptional regulator</fullName>
    </submittedName>
</protein>
<sequence length="403" mass="43282">MLPLRHLRTVNAVAAGGGVRASSETLLRAASAVSRSIALLEQASALPLFERKGRGMVPTAAGALLQRRYAAIAAELSAVEAEAAAAASRSDPLPATAIDVLFDERRLMAASLLADLNHMPTVARRLGVTQPAVSAAVARLEGALRQKLFLRTARGLLPTDLGARWVLRFDRALAELRYLQDDLAALRGQVQGVVSVGALPMARTRLLPRAIAAVRASHAQLRIHSIESPYEQLCADLLRGRIDFIIGALRPLVDEALRNESLFVEDLGIIAAASHPLQRKRRLSLADVRGESWVLSRPGTPLRADLDAYFARHGEPAPVPAVETGDLAMVRGMLLDGGMVTVLSTHQLRYELEAGQVRVLPIALDGLRREIGITTRRGAQLPPGAEALLGEIRTLVQDQRGGL</sequence>
<evidence type="ECO:0000256" key="4">
    <source>
        <dbReference type="ARBA" id="ARBA00023163"/>
    </source>
</evidence>
<dbReference type="PANTHER" id="PTHR30419:SF14">
    <property type="entry name" value="LYSR FAMILY TRANSCRIPTIONAL REGULATOR"/>
    <property type="match status" value="1"/>
</dbReference>
<dbReference type="Pfam" id="PF03466">
    <property type="entry name" value="LysR_substrate"/>
    <property type="match status" value="1"/>
</dbReference>
<dbReference type="GO" id="GO:0005829">
    <property type="term" value="C:cytosol"/>
    <property type="evidence" value="ECO:0007669"/>
    <property type="project" value="TreeGrafter"/>
</dbReference>
<name>A0A848H3Q4_9BURK</name>
<accession>A0A848H3Q4</accession>
<evidence type="ECO:0000256" key="2">
    <source>
        <dbReference type="ARBA" id="ARBA00023015"/>
    </source>
</evidence>
<proteinExistence type="inferred from homology"/>
<evidence type="ECO:0000256" key="1">
    <source>
        <dbReference type="ARBA" id="ARBA00009437"/>
    </source>
</evidence>
<organism evidence="6 7">
    <name type="scientific">Ramlibacter agri</name>
    <dbReference type="NCBI Taxonomy" id="2728837"/>
    <lineage>
        <taxon>Bacteria</taxon>
        <taxon>Pseudomonadati</taxon>
        <taxon>Pseudomonadota</taxon>
        <taxon>Betaproteobacteria</taxon>
        <taxon>Burkholderiales</taxon>
        <taxon>Comamonadaceae</taxon>
        <taxon>Ramlibacter</taxon>
    </lineage>
</organism>
<gene>
    <name evidence="6" type="ORF">HHL11_05940</name>
</gene>
<keyword evidence="3" id="KW-0238">DNA-binding</keyword>
<evidence type="ECO:0000313" key="6">
    <source>
        <dbReference type="EMBL" id="NML43283.1"/>
    </source>
</evidence>
<dbReference type="GO" id="GO:0003700">
    <property type="term" value="F:DNA-binding transcription factor activity"/>
    <property type="evidence" value="ECO:0007669"/>
    <property type="project" value="InterPro"/>
</dbReference>